<organism evidence="1 2">
    <name type="scientific">Zarea fungicola</name>
    <dbReference type="NCBI Taxonomy" id="93591"/>
    <lineage>
        <taxon>Eukaryota</taxon>
        <taxon>Fungi</taxon>
        <taxon>Dikarya</taxon>
        <taxon>Ascomycota</taxon>
        <taxon>Pezizomycotina</taxon>
        <taxon>Sordariomycetes</taxon>
        <taxon>Hypocreomycetidae</taxon>
        <taxon>Hypocreales</taxon>
        <taxon>Cordycipitaceae</taxon>
        <taxon>Zarea</taxon>
    </lineage>
</organism>
<reference evidence="1" key="1">
    <citation type="submission" date="2022-08" db="EMBL/GenBank/DDBJ databases">
        <title>Genome Sequence of Lecanicillium fungicola.</title>
        <authorList>
            <person name="Buettner E."/>
        </authorList>
    </citation>
    <scope>NUCLEOTIDE SEQUENCE</scope>
    <source>
        <strain evidence="1">Babe33</strain>
    </source>
</reference>
<protein>
    <submittedName>
        <fullName evidence="1">Uncharacterized protein</fullName>
    </submittedName>
</protein>
<evidence type="ECO:0000313" key="1">
    <source>
        <dbReference type="EMBL" id="KAJ2975827.1"/>
    </source>
</evidence>
<comment type="caution">
    <text evidence="1">The sequence shown here is derived from an EMBL/GenBank/DDBJ whole genome shotgun (WGS) entry which is preliminary data.</text>
</comment>
<gene>
    <name evidence="1" type="ORF">NQ176_g5297</name>
</gene>
<keyword evidence="2" id="KW-1185">Reference proteome</keyword>
<proteinExistence type="predicted"/>
<sequence>MSNSKSWRGCWTCRARRKKCDEAFPNCQTCSALLITCYYTAEKPVWFDNGPLQEEMVKTLKREVKEKAVMRRTLGYMREADEAASTNPANVSEGGQYTMARRGADSAPQAMRQWAAEPGVDLDTLATQMKKVWPGCDAGFMSYYLDFFFPFLFPFYQPHMLHGGRSWLLECMNEAEGMQQITMALSSYLFTIVLDAAEAGHEFCIRLNWDKLMAEMSNTFIRLSNDVSKLGRGYPDTPGKLSKAVRILGVITHLHRFDVYTAGFTSRNTHINAAVQTFKHILDIHDATPNLNVSSKFFDVMARMGPSPWPKPCDSYQITSPEQVAFRFFATLLVADDIIASTSLGEAPRLHDYHADLLANAPEGESPVDLEVVLGCQNAIMLQVGEISALAAWKRHQSSSNDLTLELTRRGDVINTAVQSHLASLQRPRQTALDKRKRLLGLFNSWEDPSARPTTQSRYVTQIWAHAALIYLLVTVHGFNQKRPEISKQVEHIIRLVNEDLSSVSLIRTVVWPFCVAGCLAEPEQQHWFRRQVERLQPSGLFVTVRKSLEIMESVWEKRNSSEHADATIGDISGCFAATGEILFLI</sequence>
<dbReference type="EMBL" id="JANJQO010000656">
    <property type="protein sequence ID" value="KAJ2975827.1"/>
    <property type="molecule type" value="Genomic_DNA"/>
</dbReference>
<accession>A0ACC1NAB4</accession>
<dbReference type="Proteomes" id="UP001143910">
    <property type="component" value="Unassembled WGS sequence"/>
</dbReference>
<name>A0ACC1NAB4_9HYPO</name>
<evidence type="ECO:0000313" key="2">
    <source>
        <dbReference type="Proteomes" id="UP001143910"/>
    </source>
</evidence>